<keyword evidence="1" id="KW-0479">Metal-binding</keyword>
<dbReference type="PROSITE" id="PS01360">
    <property type="entry name" value="ZF_MYND_1"/>
    <property type="match status" value="1"/>
</dbReference>
<name>A0AAV9G2Y2_9PEZI</name>
<gene>
    <name evidence="6" type="ORF">QBC34DRAFT_499683</name>
</gene>
<feature type="domain" description="MYND-type" evidence="5">
    <location>
        <begin position="35"/>
        <end position="72"/>
    </location>
</feature>
<evidence type="ECO:0000256" key="1">
    <source>
        <dbReference type="ARBA" id="ARBA00022723"/>
    </source>
</evidence>
<reference evidence="6" key="2">
    <citation type="submission" date="2023-05" db="EMBL/GenBank/DDBJ databases">
        <authorList>
            <consortium name="Lawrence Berkeley National Laboratory"/>
            <person name="Steindorff A."/>
            <person name="Hensen N."/>
            <person name="Bonometti L."/>
            <person name="Westerberg I."/>
            <person name="Brannstrom I.O."/>
            <person name="Guillou S."/>
            <person name="Cros-Aarteil S."/>
            <person name="Calhoun S."/>
            <person name="Haridas S."/>
            <person name="Kuo A."/>
            <person name="Mondo S."/>
            <person name="Pangilinan J."/>
            <person name="Riley R."/>
            <person name="Labutti K."/>
            <person name="Andreopoulos B."/>
            <person name="Lipzen A."/>
            <person name="Chen C."/>
            <person name="Yanf M."/>
            <person name="Daum C."/>
            <person name="Ng V."/>
            <person name="Clum A."/>
            <person name="Ohm R."/>
            <person name="Martin F."/>
            <person name="Silar P."/>
            <person name="Natvig D."/>
            <person name="Lalanne C."/>
            <person name="Gautier V."/>
            <person name="Ament-Velasquez S.L."/>
            <person name="Kruys A."/>
            <person name="Hutchinson M.I."/>
            <person name="Powell A.J."/>
            <person name="Barry K."/>
            <person name="Miller A.N."/>
            <person name="Grigoriev I.V."/>
            <person name="Debuchy R."/>
            <person name="Gladieux P."/>
            <person name="Thoren M.H."/>
            <person name="Johannesson H."/>
        </authorList>
    </citation>
    <scope>NUCLEOTIDE SEQUENCE</scope>
    <source>
        <strain evidence="6">PSN243</strain>
    </source>
</reference>
<accession>A0AAV9G2Y2</accession>
<sequence length="407" mass="46739">MSNDAPRLLQVGNDARRIRMMDHVPSLRTEAEKRCCTCGNPNVIYTCDQCRAVWYCTQRCADHKAWAHKKLCYKYRHTKPTQPDKTVPVIHFPWDGPKPFIEFVGANTWAADILNNGLVVRTPNNPDIGCITFDRNGMTGRPLPYTFKIVYRRWVHQQSDKNRSLQNCFDLQRIPRPRIPFTMADFQDFIDFFAFFGHQFLDPEMRPYLPRWPLSPPHRPIGGAIIHCDAVLQRTQAPNDSYWELFSSQLVDSLDPIRGHIIPAMGDVSELSVRCGMPLRLLRIRRPSLHPAIGDWPDLGPNRANLRADYLMNTFRRGACPQYEGSEVNDVLVVRVDDQDLTQVQILAMYEMARAVAHGTSQATPEMFAQRLSFRQAEYDSRPPAISRAASLSSRKVTLPILEHRLL</sequence>
<dbReference type="SUPFAM" id="SSF144232">
    <property type="entry name" value="HIT/MYND zinc finger-like"/>
    <property type="match status" value="1"/>
</dbReference>
<evidence type="ECO:0000256" key="4">
    <source>
        <dbReference type="PROSITE-ProRule" id="PRU00134"/>
    </source>
</evidence>
<evidence type="ECO:0000256" key="3">
    <source>
        <dbReference type="ARBA" id="ARBA00022833"/>
    </source>
</evidence>
<protein>
    <recommendedName>
        <fullName evidence="5">MYND-type domain-containing protein</fullName>
    </recommendedName>
</protein>
<dbReference type="PROSITE" id="PS50865">
    <property type="entry name" value="ZF_MYND_2"/>
    <property type="match status" value="1"/>
</dbReference>
<dbReference type="Proteomes" id="UP001321760">
    <property type="component" value="Unassembled WGS sequence"/>
</dbReference>
<organism evidence="6 7">
    <name type="scientific">Podospora aff. communis PSN243</name>
    <dbReference type="NCBI Taxonomy" id="3040156"/>
    <lineage>
        <taxon>Eukaryota</taxon>
        <taxon>Fungi</taxon>
        <taxon>Dikarya</taxon>
        <taxon>Ascomycota</taxon>
        <taxon>Pezizomycotina</taxon>
        <taxon>Sordariomycetes</taxon>
        <taxon>Sordariomycetidae</taxon>
        <taxon>Sordariales</taxon>
        <taxon>Podosporaceae</taxon>
        <taxon>Podospora</taxon>
    </lineage>
</organism>
<dbReference type="EMBL" id="MU866016">
    <property type="protein sequence ID" value="KAK4442455.1"/>
    <property type="molecule type" value="Genomic_DNA"/>
</dbReference>
<evidence type="ECO:0000259" key="5">
    <source>
        <dbReference type="PROSITE" id="PS50865"/>
    </source>
</evidence>
<evidence type="ECO:0000256" key="2">
    <source>
        <dbReference type="ARBA" id="ARBA00022771"/>
    </source>
</evidence>
<dbReference type="AlphaFoldDB" id="A0AAV9G2Y2"/>
<dbReference type="InterPro" id="IPR002893">
    <property type="entry name" value="Znf_MYND"/>
</dbReference>
<dbReference type="GO" id="GO:0008270">
    <property type="term" value="F:zinc ion binding"/>
    <property type="evidence" value="ECO:0007669"/>
    <property type="project" value="UniProtKB-KW"/>
</dbReference>
<evidence type="ECO:0000313" key="7">
    <source>
        <dbReference type="Proteomes" id="UP001321760"/>
    </source>
</evidence>
<proteinExistence type="predicted"/>
<evidence type="ECO:0000313" key="6">
    <source>
        <dbReference type="EMBL" id="KAK4442455.1"/>
    </source>
</evidence>
<keyword evidence="7" id="KW-1185">Reference proteome</keyword>
<comment type="caution">
    <text evidence="6">The sequence shown here is derived from an EMBL/GenBank/DDBJ whole genome shotgun (WGS) entry which is preliminary data.</text>
</comment>
<keyword evidence="3" id="KW-0862">Zinc</keyword>
<keyword evidence="2 4" id="KW-0863">Zinc-finger</keyword>
<reference evidence="6" key="1">
    <citation type="journal article" date="2023" name="Mol. Phylogenet. Evol.">
        <title>Genome-scale phylogeny and comparative genomics of the fungal order Sordariales.</title>
        <authorList>
            <person name="Hensen N."/>
            <person name="Bonometti L."/>
            <person name="Westerberg I."/>
            <person name="Brannstrom I.O."/>
            <person name="Guillou S."/>
            <person name="Cros-Aarteil S."/>
            <person name="Calhoun S."/>
            <person name="Haridas S."/>
            <person name="Kuo A."/>
            <person name="Mondo S."/>
            <person name="Pangilinan J."/>
            <person name="Riley R."/>
            <person name="LaButti K."/>
            <person name="Andreopoulos B."/>
            <person name="Lipzen A."/>
            <person name="Chen C."/>
            <person name="Yan M."/>
            <person name="Daum C."/>
            <person name="Ng V."/>
            <person name="Clum A."/>
            <person name="Steindorff A."/>
            <person name="Ohm R.A."/>
            <person name="Martin F."/>
            <person name="Silar P."/>
            <person name="Natvig D.O."/>
            <person name="Lalanne C."/>
            <person name="Gautier V."/>
            <person name="Ament-Velasquez S.L."/>
            <person name="Kruys A."/>
            <person name="Hutchinson M.I."/>
            <person name="Powell A.J."/>
            <person name="Barry K."/>
            <person name="Miller A.N."/>
            <person name="Grigoriev I.V."/>
            <person name="Debuchy R."/>
            <person name="Gladieux P."/>
            <person name="Hiltunen Thoren M."/>
            <person name="Johannesson H."/>
        </authorList>
    </citation>
    <scope>NUCLEOTIDE SEQUENCE</scope>
    <source>
        <strain evidence="6">PSN243</strain>
    </source>
</reference>